<feature type="chain" id="PRO_5045790886" evidence="2">
    <location>
        <begin position="16"/>
        <end position="295"/>
    </location>
</feature>
<keyword evidence="1" id="KW-1133">Transmembrane helix</keyword>
<reference evidence="3 4" key="1">
    <citation type="submission" date="2024-04" db="EMBL/GenBank/DDBJ databases">
        <title>Tritrichomonas musculus Genome.</title>
        <authorList>
            <person name="Alves-Ferreira E."/>
            <person name="Grigg M."/>
            <person name="Lorenzi H."/>
            <person name="Galac M."/>
        </authorList>
    </citation>
    <scope>NUCLEOTIDE SEQUENCE [LARGE SCALE GENOMIC DNA]</scope>
    <source>
        <strain evidence="3 4">EAF2021</strain>
    </source>
</reference>
<comment type="caution">
    <text evidence="3">The sequence shown here is derived from an EMBL/GenBank/DDBJ whole genome shotgun (WGS) entry which is preliminary data.</text>
</comment>
<keyword evidence="1" id="KW-0472">Membrane</keyword>
<name>A0ABR2L0A5_9EUKA</name>
<organism evidence="3 4">
    <name type="scientific">Tritrichomonas musculus</name>
    <dbReference type="NCBI Taxonomy" id="1915356"/>
    <lineage>
        <taxon>Eukaryota</taxon>
        <taxon>Metamonada</taxon>
        <taxon>Parabasalia</taxon>
        <taxon>Tritrichomonadida</taxon>
        <taxon>Tritrichomonadidae</taxon>
        <taxon>Tritrichomonas</taxon>
    </lineage>
</organism>
<evidence type="ECO:0000256" key="2">
    <source>
        <dbReference type="SAM" id="SignalP"/>
    </source>
</evidence>
<sequence>MILLFSFYPFIFSFSERYCNDVYDDHMEVMERCLLKGTSSFKSHKQTAIYLHNNEKSKLSVKIQDENESIIINEGQGIQIIDSRADVTCQEPLECFITIWHTSFDKEKSQFASDGAGCSVYKNDVIPFDFSLFFDFGDSARLSSGNFEHKRETGIMVYYTDKLKSNETIPIVIPKNTNFNLEGPAILKISSSAYAKANFDIVIGSTIKIPKTFSNIPNTGKFIQYTKAEKFTQNSIMLSSSDDVKVLMAKERRSWYYISIAMCGLTVVLFLVSIISISIIFSSYRKRKAKMAHAI</sequence>
<protein>
    <submittedName>
        <fullName evidence="3">Uncharacterized protein</fullName>
    </submittedName>
</protein>
<keyword evidence="2" id="KW-0732">Signal</keyword>
<dbReference type="EMBL" id="JAPFFF010000002">
    <property type="protein sequence ID" value="KAK8896466.1"/>
    <property type="molecule type" value="Genomic_DNA"/>
</dbReference>
<feature type="transmembrane region" description="Helical" evidence="1">
    <location>
        <begin position="255"/>
        <end position="281"/>
    </location>
</feature>
<keyword evidence="1" id="KW-0812">Transmembrane</keyword>
<accession>A0ABR2L0A5</accession>
<evidence type="ECO:0000256" key="1">
    <source>
        <dbReference type="SAM" id="Phobius"/>
    </source>
</evidence>
<proteinExistence type="predicted"/>
<evidence type="ECO:0000313" key="4">
    <source>
        <dbReference type="Proteomes" id="UP001470230"/>
    </source>
</evidence>
<dbReference type="Proteomes" id="UP001470230">
    <property type="component" value="Unassembled WGS sequence"/>
</dbReference>
<gene>
    <name evidence="3" type="ORF">M9Y10_014366</name>
</gene>
<evidence type="ECO:0000313" key="3">
    <source>
        <dbReference type="EMBL" id="KAK8896466.1"/>
    </source>
</evidence>
<feature type="signal peptide" evidence="2">
    <location>
        <begin position="1"/>
        <end position="15"/>
    </location>
</feature>
<keyword evidence="4" id="KW-1185">Reference proteome</keyword>